<dbReference type="RefSeq" id="WP_122190365.1">
    <property type="nucleotide sequence ID" value="NZ_RFFH01000012.1"/>
</dbReference>
<dbReference type="EMBL" id="RFFH01000012">
    <property type="protein sequence ID" value="RMI29852.1"/>
    <property type="molecule type" value="Genomic_DNA"/>
</dbReference>
<evidence type="ECO:0000313" key="3">
    <source>
        <dbReference type="Proteomes" id="UP000279275"/>
    </source>
</evidence>
<dbReference type="Pfam" id="PF06013">
    <property type="entry name" value="WXG100"/>
    <property type="match status" value="1"/>
</dbReference>
<dbReference type="OrthoDB" id="4556467at2"/>
<name>A0A3M2KW82_9NOCA</name>
<dbReference type="InterPro" id="IPR010310">
    <property type="entry name" value="T7SS_ESAT-6-like"/>
</dbReference>
<evidence type="ECO:0000256" key="1">
    <source>
        <dbReference type="RuleBase" id="RU362001"/>
    </source>
</evidence>
<proteinExistence type="inferred from homology"/>
<dbReference type="SUPFAM" id="SSF140453">
    <property type="entry name" value="EsxAB dimer-like"/>
    <property type="match status" value="1"/>
</dbReference>
<evidence type="ECO:0000313" key="2">
    <source>
        <dbReference type="EMBL" id="RMI29852.1"/>
    </source>
</evidence>
<keyword evidence="3" id="KW-1185">Reference proteome</keyword>
<comment type="similarity">
    <text evidence="1">Belongs to the WXG100 family.</text>
</comment>
<protein>
    <recommendedName>
        <fullName evidence="1">ESAT-6-like protein</fullName>
    </recommendedName>
</protein>
<dbReference type="NCBIfam" id="TIGR03930">
    <property type="entry name" value="WXG100_ESAT6"/>
    <property type="match status" value="1"/>
</dbReference>
<dbReference type="Gene3D" id="1.10.287.1060">
    <property type="entry name" value="ESAT-6-like"/>
    <property type="match status" value="1"/>
</dbReference>
<comment type="caution">
    <text evidence="2">The sequence shown here is derived from an EMBL/GenBank/DDBJ whole genome shotgun (WGS) entry which is preliminary data.</text>
</comment>
<accession>A0A3M2KW82</accession>
<dbReference type="Proteomes" id="UP000279275">
    <property type="component" value="Unassembled WGS sequence"/>
</dbReference>
<reference evidence="2 3" key="1">
    <citation type="submission" date="2018-10" db="EMBL/GenBank/DDBJ databases">
        <title>Isolation from cow dung.</title>
        <authorList>
            <person name="Ling L."/>
        </authorList>
    </citation>
    <scope>NUCLEOTIDE SEQUENCE [LARGE SCALE GENOMIC DNA]</scope>
    <source>
        <strain evidence="2 3">NEAU-LL90</strain>
    </source>
</reference>
<dbReference type="AlphaFoldDB" id="A0A3M2KW82"/>
<organism evidence="2 3">
    <name type="scientific">Nocardia stercoris</name>
    <dbReference type="NCBI Taxonomy" id="2483361"/>
    <lineage>
        <taxon>Bacteria</taxon>
        <taxon>Bacillati</taxon>
        <taxon>Actinomycetota</taxon>
        <taxon>Actinomycetes</taxon>
        <taxon>Mycobacteriales</taxon>
        <taxon>Nocardiaceae</taxon>
        <taxon>Nocardia</taxon>
    </lineage>
</organism>
<gene>
    <name evidence="2" type="ORF">EBN03_23945</name>
</gene>
<sequence>MTDNIAYDLDELDDLATQLHNLATFITEHLDTLDANVAAVHTGGAWDGAAADAHHDAHAKWAVAAREFNTGIESMRDAVRNAHTQYAGALTANTSMLKL</sequence>
<dbReference type="InterPro" id="IPR036689">
    <property type="entry name" value="ESAT-6-like_sf"/>
</dbReference>